<sequence length="87" mass="9805">MTCVPPTGIKITDIRAVAVAPYVQPRIIEEDETLDHSGPDSFSHGFSVDERTGTLIRENDLHQGTETLADFNKTRMPRRFLHCQPVQ</sequence>
<accession>A0A1N7RPI2</accession>
<comment type="caution">
    <text evidence="1">The sequence shown here is derived from an EMBL/GenBank/DDBJ whole genome shotgun (WGS) entry which is preliminary data.</text>
</comment>
<organism evidence="1 2">
    <name type="scientific">Paraburkholderia piptadeniae</name>
    <dbReference type="NCBI Taxonomy" id="1701573"/>
    <lineage>
        <taxon>Bacteria</taxon>
        <taxon>Pseudomonadati</taxon>
        <taxon>Pseudomonadota</taxon>
        <taxon>Betaproteobacteria</taxon>
        <taxon>Burkholderiales</taxon>
        <taxon>Burkholderiaceae</taxon>
        <taxon>Paraburkholderia</taxon>
    </lineage>
</organism>
<keyword evidence="2" id="KW-1185">Reference proteome</keyword>
<dbReference type="EMBL" id="CYGY02000011">
    <property type="protein sequence ID" value="SIT37013.1"/>
    <property type="molecule type" value="Genomic_DNA"/>
</dbReference>
<reference evidence="1" key="1">
    <citation type="submission" date="2016-12" db="EMBL/GenBank/DDBJ databases">
        <authorList>
            <person name="Moulin L."/>
        </authorList>
    </citation>
    <scope>NUCLEOTIDE SEQUENCE [LARGE SCALE GENOMIC DNA]</scope>
    <source>
        <strain evidence="1">STM 7183</strain>
    </source>
</reference>
<gene>
    <name evidence="1" type="ORF">BN2476_110060</name>
</gene>
<protein>
    <submittedName>
        <fullName evidence="1">Uncharacterized protein</fullName>
    </submittedName>
</protein>
<evidence type="ECO:0000313" key="1">
    <source>
        <dbReference type="EMBL" id="SIT37013.1"/>
    </source>
</evidence>
<name>A0A1N7RPI2_9BURK</name>
<dbReference type="AlphaFoldDB" id="A0A1N7RPI2"/>
<dbReference type="Proteomes" id="UP000195569">
    <property type="component" value="Unassembled WGS sequence"/>
</dbReference>
<proteinExistence type="predicted"/>
<evidence type="ECO:0000313" key="2">
    <source>
        <dbReference type="Proteomes" id="UP000195569"/>
    </source>
</evidence>